<evidence type="ECO:0000313" key="12">
    <source>
        <dbReference type="EMBL" id="CAE8590520.1"/>
    </source>
</evidence>
<reference evidence="12" key="1">
    <citation type="submission" date="2021-02" db="EMBL/GenBank/DDBJ databases">
        <authorList>
            <person name="Dougan E. K."/>
            <person name="Rhodes N."/>
            <person name="Thang M."/>
            <person name="Chan C."/>
        </authorList>
    </citation>
    <scope>NUCLEOTIDE SEQUENCE</scope>
</reference>
<keyword evidence="5 10" id="KW-0808">Transferase</keyword>
<dbReference type="EMBL" id="CAJNNV010004315">
    <property type="protein sequence ID" value="CAE8590520.1"/>
    <property type="molecule type" value="Genomic_DNA"/>
</dbReference>
<feature type="transmembrane region" description="Helical" evidence="10">
    <location>
        <begin position="94"/>
        <end position="114"/>
    </location>
</feature>
<evidence type="ECO:0000256" key="9">
    <source>
        <dbReference type="ARBA" id="ARBA00023136"/>
    </source>
</evidence>
<dbReference type="PANTHER" id="PTHR12413">
    <property type="entry name" value="DOLICHYL GLYCOSYLTRANSFERASE"/>
    <property type="match status" value="1"/>
</dbReference>
<feature type="transmembrane region" description="Helical" evidence="10">
    <location>
        <begin position="215"/>
        <end position="241"/>
    </location>
</feature>
<evidence type="ECO:0000256" key="5">
    <source>
        <dbReference type="ARBA" id="ARBA00022679"/>
    </source>
</evidence>
<name>A0A813DPD9_POLGL</name>
<dbReference type="Pfam" id="PF03155">
    <property type="entry name" value="Alg6_Alg8"/>
    <property type="match status" value="1"/>
</dbReference>
<feature type="transmembrane region" description="Helical" evidence="10">
    <location>
        <begin position="458"/>
        <end position="480"/>
    </location>
</feature>
<feature type="transmembrane region" description="Helical" evidence="10">
    <location>
        <begin position="309"/>
        <end position="326"/>
    </location>
</feature>
<proteinExistence type="inferred from homology"/>
<evidence type="ECO:0000256" key="11">
    <source>
        <dbReference type="SAM" id="SignalP"/>
    </source>
</evidence>
<evidence type="ECO:0000256" key="8">
    <source>
        <dbReference type="ARBA" id="ARBA00022989"/>
    </source>
</evidence>
<feature type="transmembrane region" description="Helical" evidence="10">
    <location>
        <begin position="500"/>
        <end position="524"/>
    </location>
</feature>
<dbReference type="OrthoDB" id="1689333at2759"/>
<feature type="transmembrane region" description="Helical" evidence="10">
    <location>
        <begin position="387"/>
        <end position="408"/>
    </location>
</feature>
<evidence type="ECO:0000256" key="7">
    <source>
        <dbReference type="ARBA" id="ARBA00022824"/>
    </source>
</evidence>
<feature type="signal peptide" evidence="11">
    <location>
        <begin position="1"/>
        <end position="27"/>
    </location>
</feature>
<keyword evidence="11" id="KW-0732">Signal</keyword>
<dbReference type="OMA" id="YHSTDFD"/>
<dbReference type="InterPro" id="IPR004856">
    <property type="entry name" value="Glyco_trans_ALG6/ALG8"/>
</dbReference>
<evidence type="ECO:0000256" key="10">
    <source>
        <dbReference type="RuleBase" id="RU363110"/>
    </source>
</evidence>
<keyword evidence="13" id="KW-1185">Reference proteome</keyword>
<dbReference type="AlphaFoldDB" id="A0A813DPD9"/>
<feature type="transmembrane region" description="Helical" evidence="10">
    <location>
        <begin position="167"/>
        <end position="194"/>
    </location>
</feature>
<dbReference type="Proteomes" id="UP000654075">
    <property type="component" value="Unassembled WGS sequence"/>
</dbReference>
<feature type="chain" id="PRO_5032450703" description="Alpha-1,3-glucosyltransferase" evidence="11">
    <location>
        <begin position="28"/>
        <end position="532"/>
    </location>
</feature>
<organism evidence="12 13">
    <name type="scientific">Polarella glacialis</name>
    <name type="common">Dinoflagellate</name>
    <dbReference type="NCBI Taxonomy" id="89957"/>
    <lineage>
        <taxon>Eukaryota</taxon>
        <taxon>Sar</taxon>
        <taxon>Alveolata</taxon>
        <taxon>Dinophyceae</taxon>
        <taxon>Suessiales</taxon>
        <taxon>Suessiaceae</taxon>
        <taxon>Polarella</taxon>
    </lineage>
</organism>
<evidence type="ECO:0000256" key="6">
    <source>
        <dbReference type="ARBA" id="ARBA00022692"/>
    </source>
</evidence>
<gene>
    <name evidence="12" type="ORF">PGLA1383_LOCUS9240</name>
</gene>
<comment type="subcellular location">
    <subcellularLocation>
        <location evidence="1 10">Endoplasmic reticulum membrane</location>
        <topology evidence="1 10">Multi-pass membrane protein</topology>
    </subcellularLocation>
</comment>
<comment type="similarity">
    <text evidence="3 10">Belongs to the ALG6/ALG8 glucosyltransferase family.</text>
</comment>
<evidence type="ECO:0000256" key="2">
    <source>
        <dbReference type="ARBA" id="ARBA00004922"/>
    </source>
</evidence>
<feature type="transmembrane region" description="Helical" evidence="10">
    <location>
        <begin position="347"/>
        <end position="367"/>
    </location>
</feature>
<dbReference type="GO" id="GO:0042283">
    <property type="term" value="F:dolichyl pyrophosphate Glc1Man9GlcNAc2 alpha-1,3-glucosyltransferase activity"/>
    <property type="evidence" value="ECO:0007669"/>
    <property type="project" value="TreeGrafter"/>
</dbReference>
<dbReference type="PANTHER" id="PTHR12413:SF2">
    <property type="entry name" value="DOLICHYL PYROPHOSPHATE GLC1MAN9GLCNAC2 ALPHA-1,3-GLUCOSYLTRANSFERASE-RELATED"/>
    <property type="match status" value="1"/>
</dbReference>
<accession>A0A813DPD9</accession>
<keyword evidence="7 10" id="KW-0256">Endoplasmic reticulum</keyword>
<dbReference type="GO" id="GO:0005789">
    <property type="term" value="C:endoplasmic reticulum membrane"/>
    <property type="evidence" value="ECO:0007669"/>
    <property type="project" value="UniProtKB-SubCell"/>
</dbReference>
<evidence type="ECO:0000313" key="13">
    <source>
        <dbReference type="Proteomes" id="UP000654075"/>
    </source>
</evidence>
<dbReference type="EC" id="2.4.1.-" evidence="10"/>
<sequence length="532" mass="58381">MMRSLIIASFLLRLLLIPLDLYRSTDFEVHRNWLAITHSLPLSRWYFEETSQWTLDYPPVFAYFEWLLSQFAAAVDPAMLRVDNLEYASQATVVFQRLSVILGDLVLVAGAWQLGSLRLAGNDRWLPVAVLLCNSGLLIVDHIHFQYNGMMLGLLLLSVADIERGRTYRGAFFFCVLLSMKQIFLYVAPVYFVFLLRGHCGCSLLPYPKILWNQLFRLGAMVVLSFAAMWGPVLIAGGSAAGLQLLQRLFPFGRGLTHAYWAPNIWALYNTADRVLAKLGFGSQSGQSSTAGMAEVYESSALWTVPPKATFILTLLAYYPLLAAIWRQTRPAGASTLTKISASSSGAFGLYVALGSAIAFGFGWHVHEKAILMVTVPLAVVAAGSNSQALVSATTALSAVATFSIMPLLPDRPMETAAKWFLFLAGHLIEHFLLQRRFRSRPAATPSGDVAAASGSSLLSSIGLGPLLPGWLVALGYVVLGLYRDFGGHKLLLGGRLEFLPLLLTSDFSALLVLFSFLRVFWLIPQESSAEA</sequence>
<dbReference type="UniPathway" id="UPA00378"/>
<dbReference type="GO" id="GO:0006487">
    <property type="term" value="P:protein N-linked glycosylation"/>
    <property type="evidence" value="ECO:0007669"/>
    <property type="project" value="TreeGrafter"/>
</dbReference>
<comment type="caution">
    <text evidence="12">The sequence shown here is derived from an EMBL/GenBank/DDBJ whole genome shotgun (WGS) entry which is preliminary data.</text>
</comment>
<keyword evidence="6 10" id="KW-0812">Transmembrane</keyword>
<evidence type="ECO:0000256" key="3">
    <source>
        <dbReference type="ARBA" id="ARBA00008715"/>
    </source>
</evidence>
<keyword evidence="8 10" id="KW-1133">Transmembrane helix</keyword>
<keyword evidence="9 10" id="KW-0472">Membrane</keyword>
<evidence type="ECO:0000256" key="4">
    <source>
        <dbReference type="ARBA" id="ARBA00022676"/>
    </source>
</evidence>
<protein>
    <recommendedName>
        <fullName evidence="10">Alpha-1,3-glucosyltransferase</fullName>
        <ecNumber evidence="10">2.4.1.-</ecNumber>
    </recommendedName>
</protein>
<evidence type="ECO:0000256" key="1">
    <source>
        <dbReference type="ARBA" id="ARBA00004477"/>
    </source>
</evidence>
<comment type="pathway">
    <text evidence="2 10">Protein modification; protein glycosylation.</text>
</comment>
<keyword evidence="4 10" id="KW-0328">Glycosyltransferase</keyword>